<dbReference type="InterPro" id="IPR005017">
    <property type="entry name" value="OMPP1/FadL/TodX"/>
</dbReference>
<evidence type="ECO:0000256" key="2">
    <source>
        <dbReference type="ARBA" id="ARBA00008163"/>
    </source>
</evidence>
<name>A0A447MEE2_KLUIN</name>
<dbReference type="Proteomes" id="UP000344450">
    <property type="component" value="Chromosome"/>
</dbReference>
<evidence type="ECO:0000256" key="10">
    <source>
        <dbReference type="ARBA" id="ARBA00023237"/>
    </source>
</evidence>
<dbReference type="GO" id="GO:0015483">
    <property type="term" value="F:long-chain fatty acid transporting porin activity"/>
    <property type="evidence" value="ECO:0007669"/>
    <property type="project" value="TreeGrafter"/>
</dbReference>
<keyword evidence="9" id="KW-0472">Membrane</keyword>
<feature type="chain" id="PRO_5044603964" description="Long-chain fatty acid transport protein" evidence="13">
    <location>
        <begin position="26"/>
        <end position="438"/>
    </location>
</feature>
<dbReference type="FunFam" id="2.40.160.60:FF:000001">
    <property type="entry name" value="Long-chain fatty acid transporter FadL"/>
    <property type="match status" value="1"/>
</dbReference>
<evidence type="ECO:0000256" key="1">
    <source>
        <dbReference type="ARBA" id="ARBA00004571"/>
    </source>
</evidence>
<dbReference type="Proteomes" id="UP001177527">
    <property type="component" value="Chromosome"/>
</dbReference>
<evidence type="ECO:0000313" key="15">
    <source>
        <dbReference type="EMBL" id="WGL57450.1"/>
    </source>
</evidence>
<reference evidence="15" key="2">
    <citation type="submission" date="2023-04" db="EMBL/GenBank/DDBJ databases">
        <title>APH(3)-Id, a novel chromosomal aminoglycoside phosphotransferase, identified from an environmental isolate of Kluyvera intermedia DW18.</title>
        <authorList>
            <person name="Sha Y."/>
        </authorList>
    </citation>
    <scope>NUCLEOTIDE SEQUENCE</scope>
    <source>
        <strain evidence="15">DW18</strain>
    </source>
</reference>
<evidence type="ECO:0000313" key="14">
    <source>
        <dbReference type="EMBL" id="QGH29323.1"/>
    </source>
</evidence>
<protein>
    <recommendedName>
        <fullName evidence="3">Long-chain fatty acid transport protein</fullName>
    </recommendedName>
    <alternativeName>
        <fullName evidence="12">Outer membrane FadL protein</fullName>
    </alternativeName>
    <alternativeName>
        <fullName evidence="11">Outer membrane flp protein</fullName>
    </alternativeName>
</protein>
<dbReference type="OrthoDB" id="19849at2"/>
<dbReference type="EMBL" id="CP123488">
    <property type="protein sequence ID" value="WGL57450.1"/>
    <property type="molecule type" value="Genomic_DNA"/>
</dbReference>
<dbReference type="Gene3D" id="2.40.160.60">
    <property type="entry name" value="Outer membrane protein transport protein (OMPP1/FadL/TodX)"/>
    <property type="match status" value="1"/>
</dbReference>
<comment type="similarity">
    <text evidence="2">Belongs to the OmpP1/FadL family.</text>
</comment>
<organism evidence="15 17">
    <name type="scientific">Kluyvera intermedia</name>
    <name type="common">Enterobacter intermedius</name>
    <dbReference type="NCBI Taxonomy" id="61648"/>
    <lineage>
        <taxon>Bacteria</taxon>
        <taxon>Pseudomonadati</taxon>
        <taxon>Pseudomonadota</taxon>
        <taxon>Gammaproteobacteria</taxon>
        <taxon>Enterobacterales</taxon>
        <taxon>Enterobacteriaceae</taxon>
        <taxon>Kluyvera</taxon>
    </lineage>
</organism>
<evidence type="ECO:0000256" key="13">
    <source>
        <dbReference type="SAM" id="SignalP"/>
    </source>
</evidence>
<keyword evidence="5" id="KW-1134">Transmembrane beta strand</keyword>
<dbReference type="RefSeq" id="WP_062772743.1">
    <property type="nucleotide sequence ID" value="NZ_CP045843.1"/>
</dbReference>
<evidence type="ECO:0000256" key="9">
    <source>
        <dbReference type="ARBA" id="ARBA00023136"/>
    </source>
</evidence>
<evidence type="ECO:0000256" key="12">
    <source>
        <dbReference type="ARBA" id="ARBA00033358"/>
    </source>
</evidence>
<evidence type="ECO:0000256" key="4">
    <source>
        <dbReference type="ARBA" id="ARBA00022448"/>
    </source>
</evidence>
<dbReference type="PANTHER" id="PTHR35093:SF3">
    <property type="entry name" value="LONG-CHAIN FATTY ACID TRANSPORT PROTEIN"/>
    <property type="match status" value="1"/>
</dbReference>
<evidence type="ECO:0000256" key="3">
    <source>
        <dbReference type="ARBA" id="ARBA00015869"/>
    </source>
</evidence>
<dbReference type="Pfam" id="PF03349">
    <property type="entry name" value="Toluene_X"/>
    <property type="match status" value="1"/>
</dbReference>
<dbReference type="SUPFAM" id="SSF56935">
    <property type="entry name" value="Porins"/>
    <property type="match status" value="1"/>
</dbReference>
<keyword evidence="8" id="KW-0445">Lipid transport</keyword>
<evidence type="ECO:0000313" key="17">
    <source>
        <dbReference type="Proteomes" id="UP001177527"/>
    </source>
</evidence>
<dbReference type="NCBIfam" id="NF007988">
    <property type="entry name" value="PRK10716.1"/>
    <property type="match status" value="1"/>
</dbReference>
<evidence type="ECO:0000256" key="6">
    <source>
        <dbReference type="ARBA" id="ARBA00022692"/>
    </source>
</evidence>
<gene>
    <name evidence="15" type="primary">fadL</name>
    <name evidence="14" type="ORF">GHC21_06440</name>
    <name evidence="15" type="ORF">QBD33_06655</name>
</gene>
<keyword evidence="4" id="KW-0813">Transport</keyword>
<evidence type="ECO:0000256" key="7">
    <source>
        <dbReference type="ARBA" id="ARBA00022729"/>
    </source>
</evidence>
<evidence type="ECO:0000313" key="16">
    <source>
        <dbReference type="Proteomes" id="UP000344450"/>
    </source>
</evidence>
<dbReference type="GO" id="GO:0009279">
    <property type="term" value="C:cell outer membrane"/>
    <property type="evidence" value="ECO:0007669"/>
    <property type="project" value="UniProtKB-SubCell"/>
</dbReference>
<dbReference type="PANTHER" id="PTHR35093">
    <property type="entry name" value="OUTER MEMBRANE PROTEIN NMB0088-RELATED"/>
    <property type="match status" value="1"/>
</dbReference>
<keyword evidence="6" id="KW-0812">Transmembrane</keyword>
<feature type="signal peptide" evidence="13">
    <location>
        <begin position="1"/>
        <end position="25"/>
    </location>
</feature>
<keyword evidence="7 13" id="KW-0732">Signal</keyword>
<accession>A0A447MEE2</accession>
<dbReference type="GeneID" id="91972026"/>
<comment type="subcellular location">
    <subcellularLocation>
        <location evidence="1">Cell outer membrane</location>
        <topology evidence="1">Multi-pass membrane protein</topology>
    </subcellularLocation>
</comment>
<evidence type="ECO:0000256" key="11">
    <source>
        <dbReference type="ARBA" id="ARBA00031886"/>
    </source>
</evidence>
<keyword evidence="10" id="KW-0998">Cell outer membrane</keyword>
<evidence type="ECO:0000256" key="5">
    <source>
        <dbReference type="ARBA" id="ARBA00022452"/>
    </source>
</evidence>
<dbReference type="AlphaFoldDB" id="A0A447MEE2"/>
<dbReference type="EMBL" id="CP045845">
    <property type="protein sequence ID" value="QGH29323.1"/>
    <property type="molecule type" value="Genomic_DNA"/>
</dbReference>
<reference evidence="14 16" key="1">
    <citation type="submission" date="2019-10" db="EMBL/GenBank/DDBJ databases">
        <title>Complete genome sequencing of drug resistant plasmids in Kluyvera intermedia.</title>
        <authorList>
            <person name="Ke C."/>
            <person name="Jian S."/>
        </authorList>
    </citation>
    <scope>NUCLEOTIDE SEQUENCE [LARGE SCALE GENOMIC DNA]</scope>
    <source>
        <strain evidence="14 16">N2-1</strain>
    </source>
</reference>
<sequence>MSQKTRFTKSALAVAVALVSTQAWSAGFQLNEFSSSGLGRAYSGEGAIADDAGNASRNPALIMMFDRPTFSAGAVYIDPDVNISGKSPLSGNSTNADNIAPTAWVPNAHFVAPINDQFGWGASVTSNYGLATEFNNSYAAGMYGGKTDLQTVNLNLSGAYRLSSNWSFGLGFDAVYAKAKIERYAGEASALVPPGYGSAVGITGPDSQIAHLKGDEWGYGWNAGILYELDKNNRWGLTYRSEVKIDFDGDYKSSITNLGNQLLGSAGISGLPVGTGGATVPGSLTLNLPEMWEISGYNKVDPQWAIHYSIAYTSWSQFQELKATGSNGQQLFYKEEGFKDAYRIALGTTYYHDKNWTFRTGIAFDDSPVPADNRSISIPDQDRFWLSAGTTYAFNEDASIDVGASYMHGQNVTIQEGNYTFKSTGKAWLFGTNFNYRF</sequence>
<proteinExistence type="inferred from homology"/>
<evidence type="ECO:0000256" key="8">
    <source>
        <dbReference type="ARBA" id="ARBA00023055"/>
    </source>
</evidence>
<keyword evidence="16" id="KW-1185">Reference proteome</keyword>